<dbReference type="PROSITE" id="PS51318">
    <property type="entry name" value="TAT"/>
    <property type="match status" value="1"/>
</dbReference>
<sequence length="541" mass="58637">MSNTEKFIPTNPLARRSFLKALGAVGVVGAGSSLLAACGGGSSDSDSKPAAGGEGKEGGEIPAFYAFSLSGSFDPAQASSAVGVPAIWHIMEGITDLSAADRKPYAALAKEMPKQVDDTTWEAELRDGAVFQDGNPVTTEDVVWSFKRVLDPETKSLLAPFLAFLKEVEAVDDKKVRFTLHYPYADFLELITVVKVVPKALTDTADKLEEFKAKPIGSGPYKLVSAESALVVMEKFDGYNGSQKAYADKLTWNCSTEGSARVSALQSGSADAIQNVPFLNVDTVKSTATVADEQGFNLAFLMFNCSAKPFDDVRVRQALFYALDMEQIVKVAANGFATPATCYLDDANPSYQKASTVYSHDPDKAKSLLKEAGVDSLDFELVTTDVAFVKAAGPIIQSNWKEIGVNVTLNTLASAAVYQNEVPSDKFRALLASGDPSIYGSSADLLLRWYYASDTWMGDRARFAQDPEFNIIKGKLDEASQEQDDSKREALYKEVFDAVAQQVPLYPLFHVKNITAWNEKQIEGFKPSPSNALVFLNVKKV</sequence>
<gene>
    <name evidence="7" type="ORF">CAQU_07675</name>
</gene>
<comment type="similarity">
    <text evidence="2">Belongs to the bacterial solute-binding protein 5 family.</text>
</comment>
<dbReference type="RefSeq" id="WP_075726582.1">
    <property type="nucleotide sequence ID" value="NZ_CP009245.1"/>
</dbReference>
<organism evidence="7 8">
    <name type="scientific">Corynebacterium aquilae DSM 44791</name>
    <dbReference type="NCBI Taxonomy" id="1431546"/>
    <lineage>
        <taxon>Bacteria</taxon>
        <taxon>Bacillati</taxon>
        <taxon>Actinomycetota</taxon>
        <taxon>Actinomycetes</taxon>
        <taxon>Mycobacteriales</taxon>
        <taxon>Corynebacteriaceae</taxon>
        <taxon>Corynebacterium</taxon>
    </lineage>
</organism>
<evidence type="ECO:0000256" key="2">
    <source>
        <dbReference type="ARBA" id="ARBA00005695"/>
    </source>
</evidence>
<evidence type="ECO:0000256" key="3">
    <source>
        <dbReference type="ARBA" id="ARBA00022448"/>
    </source>
</evidence>
<dbReference type="Gene3D" id="3.40.190.10">
    <property type="entry name" value="Periplasmic binding protein-like II"/>
    <property type="match status" value="1"/>
</dbReference>
<dbReference type="KEGG" id="caqu:CAQU_07675"/>
<dbReference type="GO" id="GO:0015833">
    <property type="term" value="P:peptide transport"/>
    <property type="evidence" value="ECO:0007669"/>
    <property type="project" value="TreeGrafter"/>
</dbReference>
<dbReference type="CDD" id="cd00995">
    <property type="entry name" value="PBP2_NikA_DppA_OppA_like"/>
    <property type="match status" value="1"/>
</dbReference>
<dbReference type="Pfam" id="PF00496">
    <property type="entry name" value="SBP_bac_5"/>
    <property type="match status" value="1"/>
</dbReference>
<dbReference type="Gene3D" id="3.90.76.10">
    <property type="entry name" value="Dipeptide-binding Protein, Domain 1"/>
    <property type="match status" value="1"/>
</dbReference>
<evidence type="ECO:0000256" key="5">
    <source>
        <dbReference type="SAM" id="SignalP"/>
    </source>
</evidence>
<name>A0A1L7CGH9_9CORY</name>
<dbReference type="Gene3D" id="3.10.105.10">
    <property type="entry name" value="Dipeptide-binding Protein, Domain 3"/>
    <property type="match status" value="1"/>
</dbReference>
<feature type="chain" id="PRO_5039713152" description="Solute-binding protein family 5 domain-containing protein" evidence="5">
    <location>
        <begin position="37"/>
        <end position="541"/>
    </location>
</feature>
<feature type="domain" description="Solute-binding protein family 5" evidence="6">
    <location>
        <begin position="103"/>
        <end position="453"/>
    </location>
</feature>
<dbReference type="SUPFAM" id="SSF53850">
    <property type="entry name" value="Periplasmic binding protein-like II"/>
    <property type="match status" value="1"/>
</dbReference>
<dbReference type="OrthoDB" id="9046151at2"/>
<dbReference type="InterPro" id="IPR000914">
    <property type="entry name" value="SBP_5_dom"/>
</dbReference>
<evidence type="ECO:0000313" key="8">
    <source>
        <dbReference type="Proteomes" id="UP000185478"/>
    </source>
</evidence>
<evidence type="ECO:0000259" key="6">
    <source>
        <dbReference type="Pfam" id="PF00496"/>
    </source>
</evidence>
<dbReference type="PANTHER" id="PTHR30290:SF10">
    <property type="entry name" value="PERIPLASMIC OLIGOPEPTIDE-BINDING PROTEIN-RELATED"/>
    <property type="match status" value="1"/>
</dbReference>
<dbReference type="Proteomes" id="UP000185478">
    <property type="component" value="Chromosome"/>
</dbReference>
<proteinExistence type="inferred from homology"/>
<keyword evidence="8" id="KW-1185">Reference proteome</keyword>
<evidence type="ECO:0000256" key="1">
    <source>
        <dbReference type="ARBA" id="ARBA00004196"/>
    </source>
</evidence>
<dbReference type="AlphaFoldDB" id="A0A1L7CGH9"/>
<dbReference type="STRING" id="1431546.CAQU_07675"/>
<dbReference type="PANTHER" id="PTHR30290">
    <property type="entry name" value="PERIPLASMIC BINDING COMPONENT OF ABC TRANSPORTER"/>
    <property type="match status" value="1"/>
</dbReference>
<dbReference type="GO" id="GO:0043190">
    <property type="term" value="C:ATP-binding cassette (ABC) transporter complex"/>
    <property type="evidence" value="ECO:0007669"/>
    <property type="project" value="InterPro"/>
</dbReference>
<dbReference type="GO" id="GO:0030313">
    <property type="term" value="C:cell envelope"/>
    <property type="evidence" value="ECO:0007669"/>
    <property type="project" value="UniProtKB-SubCell"/>
</dbReference>
<comment type="subcellular location">
    <subcellularLocation>
        <location evidence="1">Cell envelope</location>
    </subcellularLocation>
</comment>
<reference evidence="7 8" key="1">
    <citation type="submission" date="2014-08" db="EMBL/GenBank/DDBJ databases">
        <title>Complete genome sequence of Corynebacterium aquilae S-613T(T) (=DSM 44791(T)), isolated from the choana of a healthy golden eagle.</title>
        <authorList>
            <person name="Ruckert C."/>
            <person name="Albersmeier A."/>
            <person name="Winkler A."/>
            <person name="Kalinowski J."/>
        </authorList>
    </citation>
    <scope>NUCLEOTIDE SEQUENCE [LARGE SCALE GENOMIC DNA]</scope>
    <source>
        <strain evidence="7 8">S-613</strain>
    </source>
</reference>
<dbReference type="InterPro" id="IPR039424">
    <property type="entry name" value="SBP_5"/>
</dbReference>
<keyword evidence="4 5" id="KW-0732">Signal</keyword>
<dbReference type="InterPro" id="IPR030678">
    <property type="entry name" value="Peptide/Ni-bd"/>
</dbReference>
<dbReference type="GO" id="GO:0042597">
    <property type="term" value="C:periplasmic space"/>
    <property type="evidence" value="ECO:0007669"/>
    <property type="project" value="UniProtKB-ARBA"/>
</dbReference>
<dbReference type="InterPro" id="IPR006311">
    <property type="entry name" value="TAT_signal"/>
</dbReference>
<dbReference type="EMBL" id="CP009245">
    <property type="protein sequence ID" value="APT84970.1"/>
    <property type="molecule type" value="Genomic_DNA"/>
</dbReference>
<dbReference type="GO" id="GO:1904680">
    <property type="term" value="F:peptide transmembrane transporter activity"/>
    <property type="evidence" value="ECO:0007669"/>
    <property type="project" value="TreeGrafter"/>
</dbReference>
<dbReference type="PIRSF" id="PIRSF002741">
    <property type="entry name" value="MppA"/>
    <property type="match status" value="1"/>
</dbReference>
<evidence type="ECO:0000313" key="7">
    <source>
        <dbReference type="EMBL" id="APT84970.1"/>
    </source>
</evidence>
<evidence type="ECO:0000256" key="4">
    <source>
        <dbReference type="ARBA" id="ARBA00022729"/>
    </source>
</evidence>
<keyword evidence="3" id="KW-0813">Transport</keyword>
<accession>A0A1L7CGH9</accession>
<feature type="signal peptide" evidence="5">
    <location>
        <begin position="1"/>
        <end position="36"/>
    </location>
</feature>
<protein>
    <recommendedName>
        <fullName evidence="6">Solute-binding protein family 5 domain-containing protein</fullName>
    </recommendedName>
</protein>